<evidence type="ECO:0000259" key="6">
    <source>
        <dbReference type="Pfam" id="PF00294"/>
    </source>
</evidence>
<dbReference type="GO" id="GO:0016301">
    <property type="term" value="F:kinase activity"/>
    <property type="evidence" value="ECO:0007669"/>
    <property type="project" value="UniProtKB-KW"/>
</dbReference>
<feature type="domain" description="Carbohydrate kinase PfkB" evidence="6">
    <location>
        <begin position="28"/>
        <end position="164"/>
    </location>
</feature>
<name>A0A835PG25_VANPL</name>
<dbReference type="InterPro" id="IPR002173">
    <property type="entry name" value="Carboh/pur_kinase_PfkB_CS"/>
</dbReference>
<dbReference type="InterPro" id="IPR011611">
    <property type="entry name" value="PfkB_dom"/>
</dbReference>
<comment type="caution">
    <text evidence="7">The sequence shown here is derived from an EMBL/GenBank/DDBJ whole genome shotgun (WGS) entry which is preliminary data.</text>
</comment>
<dbReference type="AlphaFoldDB" id="A0A835PG25"/>
<evidence type="ECO:0000256" key="3">
    <source>
        <dbReference type="ARBA" id="ARBA00022777"/>
    </source>
</evidence>
<dbReference type="Gene3D" id="3.40.1190.20">
    <property type="match status" value="2"/>
</dbReference>
<dbReference type="PANTHER" id="PTHR42774">
    <property type="entry name" value="PHOSPHOTRANSFERASE SYSTEM TRANSPORT PROTEIN"/>
    <property type="match status" value="1"/>
</dbReference>
<evidence type="ECO:0000256" key="1">
    <source>
        <dbReference type="ARBA" id="ARBA00010688"/>
    </source>
</evidence>
<dbReference type="PANTHER" id="PTHR42774:SF3">
    <property type="entry name" value="KETOHEXOKINASE"/>
    <property type="match status" value="1"/>
</dbReference>
<sequence>MTMSLSSSSKVQSDIPPFSENWIVLGCGIVSVDYLATVDAFPKPDEKIRSKSMKVAGGGNTGNALTAAARLGLKPRVISEVANDVLGRNVMTELESDGVDTSYIVKEKLEKTNHQYVDISQCLRKTRTCIHTPGYPRMSPDDLSRLSLLSALDGSHIVYFDGRLHETALIVAEEAWTSFTSIPSALVSILLRLPNVKFVIVTLGEKGCIMLERSTTDARESEEVEIGNLLESLLQKVDGSFAFVFESLTWEAIMMPNLRISSDGIGAISGRLLVGTAERIPVSELIDTTGAGDAFIGAILYGGCWLSSFGCEDWPAMAHQSSPGSVLALIREKETKSAFEKETGEPCNLRKVKESSCRGGGGSGGGEKETGEAGSRWIGTKQGKPGAAGSARKVATEEEEAEEGRKKQRKPDAAGSARGGGGGENETGKARSSRKCKGRGREKLPEVQEQQLLRRSKRREEGNRGSRKVLEVKGEPAAEEGRREPGKPETAGSTREVAAEEGKRGSRELQEVQGKQLPRNRGSQELLEVQGEEDDDDEEEEEKGRRKQGKPGATGNAR</sequence>
<dbReference type="OrthoDB" id="1158011at2759"/>
<evidence type="ECO:0000256" key="5">
    <source>
        <dbReference type="SAM" id="MobiDB-lite"/>
    </source>
</evidence>
<organism evidence="7 8">
    <name type="scientific">Vanilla planifolia</name>
    <name type="common">Vanilla</name>
    <dbReference type="NCBI Taxonomy" id="51239"/>
    <lineage>
        <taxon>Eukaryota</taxon>
        <taxon>Viridiplantae</taxon>
        <taxon>Streptophyta</taxon>
        <taxon>Embryophyta</taxon>
        <taxon>Tracheophyta</taxon>
        <taxon>Spermatophyta</taxon>
        <taxon>Magnoliopsida</taxon>
        <taxon>Liliopsida</taxon>
        <taxon>Asparagales</taxon>
        <taxon>Orchidaceae</taxon>
        <taxon>Vanilloideae</taxon>
        <taxon>Vanilleae</taxon>
        <taxon>Vanilla</taxon>
    </lineage>
</organism>
<gene>
    <name evidence="7" type="ORF">HPP92_025819</name>
</gene>
<comment type="similarity">
    <text evidence="1 4">Belongs to the carbohydrate kinase PfkB family.</text>
</comment>
<evidence type="ECO:0000313" key="8">
    <source>
        <dbReference type="Proteomes" id="UP000636800"/>
    </source>
</evidence>
<feature type="compositionally biased region" description="Basic and acidic residues" evidence="5">
    <location>
        <begin position="497"/>
        <end position="510"/>
    </location>
</feature>
<feature type="region of interest" description="Disordered" evidence="5">
    <location>
        <begin position="352"/>
        <end position="558"/>
    </location>
</feature>
<accession>A0A835PG25</accession>
<dbReference type="EMBL" id="JADCNL010000014">
    <property type="protein sequence ID" value="KAG0453155.1"/>
    <property type="molecule type" value="Genomic_DNA"/>
</dbReference>
<dbReference type="PROSITE" id="PS00584">
    <property type="entry name" value="PFKB_KINASES_2"/>
    <property type="match status" value="1"/>
</dbReference>
<protein>
    <recommendedName>
        <fullName evidence="6">Carbohydrate kinase PfkB domain-containing protein</fullName>
    </recommendedName>
</protein>
<dbReference type="InterPro" id="IPR002139">
    <property type="entry name" value="Ribo/fructo_kinase"/>
</dbReference>
<keyword evidence="8" id="KW-1185">Reference proteome</keyword>
<dbReference type="Proteomes" id="UP000636800">
    <property type="component" value="Unassembled WGS sequence"/>
</dbReference>
<feature type="compositionally biased region" description="Acidic residues" evidence="5">
    <location>
        <begin position="530"/>
        <end position="541"/>
    </location>
</feature>
<feature type="compositionally biased region" description="Basic and acidic residues" evidence="5">
    <location>
        <begin position="458"/>
        <end position="487"/>
    </location>
</feature>
<dbReference type="InterPro" id="IPR052562">
    <property type="entry name" value="Ketohexokinase-related"/>
</dbReference>
<evidence type="ECO:0000256" key="4">
    <source>
        <dbReference type="RuleBase" id="RU003704"/>
    </source>
</evidence>
<evidence type="ECO:0000313" key="7">
    <source>
        <dbReference type="EMBL" id="KAG0453155.1"/>
    </source>
</evidence>
<proteinExistence type="inferred from homology"/>
<dbReference type="Pfam" id="PF00294">
    <property type="entry name" value="PfkB"/>
    <property type="match status" value="1"/>
</dbReference>
<keyword evidence="3 4" id="KW-0418">Kinase</keyword>
<dbReference type="InterPro" id="IPR029056">
    <property type="entry name" value="Ribokinase-like"/>
</dbReference>
<dbReference type="PRINTS" id="PR00990">
    <property type="entry name" value="RIBOKINASE"/>
</dbReference>
<evidence type="ECO:0000256" key="2">
    <source>
        <dbReference type="ARBA" id="ARBA00022679"/>
    </source>
</evidence>
<keyword evidence="2 4" id="KW-0808">Transferase</keyword>
<dbReference type="SUPFAM" id="SSF53613">
    <property type="entry name" value="Ribokinase-like"/>
    <property type="match status" value="1"/>
</dbReference>
<reference evidence="7 8" key="1">
    <citation type="journal article" date="2020" name="Nat. Food">
        <title>A phased Vanilla planifolia genome enables genetic improvement of flavour and production.</title>
        <authorList>
            <person name="Hasing T."/>
            <person name="Tang H."/>
            <person name="Brym M."/>
            <person name="Khazi F."/>
            <person name="Huang T."/>
            <person name="Chambers A.H."/>
        </authorList>
    </citation>
    <scope>NUCLEOTIDE SEQUENCE [LARGE SCALE GENOMIC DNA]</scope>
    <source>
        <tissue evidence="7">Leaf</tissue>
    </source>
</reference>